<name>A0A9P9Y1U1_9HYPO</name>
<dbReference type="GeneID" id="75831643"/>
<evidence type="ECO:0000256" key="3">
    <source>
        <dbReference type="ARBA" id="ARBA00023145"/>
    </source>
</evidence>
<dbReference type="InterPro" id="IPR021822">
    <property type="entry name" value="DUF3405"/>
</dbReference>
<keyword evidence="2" id="KW-0788">Thiol protease</keyword>
<organism evidence="6 7">
    <name type="scientific">Emericellopsis cladophorae</name>
    <dbReference type="NCBI Taxonomy" id="2686198"/>
    <lineage>
        <taxon>Eukaryota</taxon>
        <taxon>Fungi</taxon>
        <taxon>Dikarya</taxon>
        <taxon>Ascomycota</taxon>
        <taxon>Pezizomycotina</taxon>
        <taxon>Sordariomycetes</taxon>
        <taxon>Hypocreomycetidae</taxon>
        <taxon>Hypocreales</taxon>
        <taxon>Bionectriaceae</taxon>
        <taxon>Emericellopsis</taxon>
    </lineage>
</organism>
<dbReference type="GO" id="GO:0006915">
    <property type="term" value="P:apoptotic process"/>
    <property type="evidence" value="ECO:0007669"/>
    <property type="project" value="UniProtKB-KW"/>
</dbReference>
<keyword evidence="7" id="KW-1185">Reference proteome</keyword>
<evidence type="ECO:0000256" key="2">
    <source>
        <dbReference type="ARBA" id="ARBA00022807"/>
    </source>
</evidence>
<feature type="compositionally biased region" description="Gly residues" evidence="4">
    <location>
        <begin position="1"/>
        <end position="30"/>
    </location>
</feature>
<keyword evidence="2" id="KW-0378">Hydrolase</keyword>
<feature type="compositionally biased region" description="Pro residues" evidence="4">
    <location>
        <begin position="32"/>
        <end position="42"/>
    </location>
</feature>
<dbReference type="InterPro" id="IPR011600">
    <property type="entry name" value="Pept_C14_caspase"/>
</dbReference>
<reference evidence="6" key="2">
    <citation type="submission" date="2022-07" db="EMBL/GenBank/DDBJ databases">
        <authorList>
            <person name="Goncalves M.F.M."/>
            <person name="Hilario S."/>
            <person name="Van De Peer Y."/>
            <person name="Esteves A.C."/>
            <person name="Alves A."/>
        </authorList>
    </citation>
    <scope>NUCLEOTIDE SEQUENCE</scope>
    <source>
        <strain evidence="6">MUM 19.33</strain>
    </source>
</reference>
<reference evidence="6" key="1">
    <citation type="journal article" date="2021" name="J Fungi (Basel)">
        <title>Genomic and Metabolomic Analyses of the Marine Fungus Emericellopsis cladophorae: Insights into Saltwater Adaptability Mechanisms and Its Biosynthetic Potential.</title>
        <authorList>
            <person name="Goncalves M.F.M."/>
            <person name="Hilario S."/>
            <person name="Van de Peer Y."/>
            <person name="Esteves A.C."/>
            <person name="Alves A."/>
        </authorList>
    </citation>
    <scope>NUCLEOTIDE SEQUENCE</scope>
    <source>
        <strain evidence="6">MUM 19.33</strain>
    </source>
</reference>
<accession>A0A9P9Y1U1</accession>
<dbReference type="SUPFAM" id="SSF52129">
    <property type="entry name" value="Caspase-like"/>
    <property type="match status" value="1"/>
</dbReference>
<dbReference type="Gene3D" id="3.40.50.12660">
    <property type="match status" value="1"/>
</dbReference>
<dbReference type="GO" id="GO:0006508">
    <property type="term" value="P:proteolysis"/>
    <property type="evidence" value="ECO:0007669"/>
    <property type="project" value="InterPro"/>
</dbReference>
<dbReference type="PANTHER" id="PTHR36205">
    <property type="entry name" value="CHROMOSOME 19, WHOLE GENOME SHOTGUN SEQUENCE"/>
    <property type="match status" value="1"/>
</dbReference>
<gene>
    <name evidence="6" type="ORF">J7T54_005158</name>
</gene>
<proteinExistence type="predicted"/>
<keyword evidence="2" id="KW-0645">Protease</keyword>
<dbReference type="Pfam" id="PF00656">
    <property type="entry name" value="Peptidase_C14"/>
    <property type="match status" value="1"/>
</dbReference>
<feature type="domain" description="Peptidase C14 caspase" evidence="5">
    <location>
        <begin position="157"/>
        <end position="442"/>
    </location>
</feature>
<dbReference type="OrthoDB" id="3353407at2759"/>
<dbReference type="RefSeq" id="XP_051362803.1">
    <property type="nucleotide sequence ID" value="XM_051505901.1"/>
</dbReference>
<evidence type="ECO:0000313" key="6">
    <source>
        <dbReference type="EMBL" id="KAI6781947.1"/>
    </source>
</evidence>
<sequence>MSHYGGGGYPGQGHYGGQQHHGGGSYGGYGHHPPPPPPPGPPQGYGGGGYDQPPSHYSGQQGGYNRPPPPPPPGGYDGGAGYGQGHGGYSGSSRPSKPPPPQHPPPPGRDVYGYPLHSAPYPARHARSGPPPPSAPQQFGHGAPEGYTFQYSNCTGKRKALLIGINYFGQDGELRGCINDVHNLSTFLMERYNYRREDMVMLTDDQKNPVMHPTKENIIRAMQWLVKDAQPNDSLFLHYSGHGGQTEDLDGDEDDGFDEVIYPVDHQQNGHIVDDEIHWRVVKPLQPGVRLTAIFDSCHSASCMDLPYIYSTKGVLKEPNLAKEAGEGLLDAVKAYASGNIMGVGSAVLGFAKTAYMGDDAYKKTIETKTSPADVIMWSGSKDDQTSADATINAKATGAMSYAFISALKANGDQTYVELLNSIRDILEDDYSQKPQLSCSHPLAKQAWPNNDIATTSTTASDIDRDMKLPTWTTRLGSLRWLRWTIVPLLLWLSIGIFYIGSEREWLGPAPLEGIIRDGSDRMNMTILKPLAKRLPCIGPRGNLKDDHNDGALRFSDLDTEYPTPFIGSQRELGLKRMWMTASDRYGPYGFTTTNDARSQPDWDKVSWANLQDDCAAANARRFPKPPTTIYEPRFTLLANSTIDATPHWKTTLNPSRRTAIVVRSWEGVGYKSENIYMLRSLITEASLDTGAEYTVFLLINIKDRKRDIHTSTEAYRKALESLKLPPELASIAVLWDENLLASWYPQVKEHGSMFQINQPLQLFALHYPEFDHYWQIELDQRFMGHAGEMLDVMADFARMEPRKQALERSTFPYSEELYEDYEELMVRVDEANKGKSRAWPALRISDVKPIGPVPQDKSQDDAFSWGVGEEAAFIATGFCADVRTSTWVFGGWLEGHLNKGHDTPRWFRPPAIFRVSRTVLLEAHRAQFETGLSLPSESTMPTWALWLGLKVSYPPLPVYMHPYSAERSKKRPGNENDETSRLEDEWRHRDKRPFFGHLPERSEKGLSMANPQSFADRGLSYWWVSNWPRRIMDVWMRNQVDAEDLPGFMRVHEGQIYAPNFMMHPVKT</sequence>
<evidence type="ECO:0000256" key="1">
    <source>
        <dbReference type="ARBA" id="ARBA00022703"/>
    </source>
</evidence>
<evidence type="ECO:0000259" key="5">
    <source>
        <dbReference type="Pfam" id="PF00656"/>
    </source>
</evidence>
<evidence type="ECO:0000313" key="7">
    <source>
        <dbReference type="Proteomes" id="UP001055219"/>
    </source>
</evidence>
<feature type="region of interest" description="Disordered" evidence="4">
    <location>
        <begin position="1"/>
        <end position="143"/>
    </location>
</feature>
<comment type="caution">
    <text evidence="6">The sequence shown here is derived from an EMBL/GenBank/DDBJ whole genome shotgun (WGS) entry which is preliminary data.</text>
</comment>
<protein>
    <recommendedName>
        <fullName evidence="5">Peptidase C14 caspase domain-containing protein</fullName>
    </recommendedName>
</protein>
<feature type="compositionally biased region" description="Gly residues" evidence="4">
    <location>
        <begin position="75"/>
        <end position="90"/>
    </location>
</feature>
<dbReference type="Pfam" id="PF11885">
    <property type="entry name" value="DUF3405"/>
    <property type="match status" value="1"/>
</dbReference>
<keyword evidence="1" id="KW-0053">Apoptosis</keyword>
<dbReference type="InterPro" id="IPR029030">
    <property type="entry name" value="Caspase-like_dom_sf"/>
</dbReference>
<keyword evidence="3" id="KW-0865">Zymogen</keyword>
<evidence type="ECO:0000256" key="4">
    <source>
        <dbReference type="SAM" id="MobiDB-lite"/>
    </source>
</evidence>
<dbReference type="AlphaFoldDB" id="A0A9P9Y1U1"/>
<feature type="compositionally biased region" description="Pro residues" evidence="4">
    <location>
        <begin position="96"/>
        <end position="108"/>
    </location>
</feature>
<dbReference type="PANTHER" id="PTHR36205:SF2">
    <property type="entry name" value="MAJOR FACILITATOR SUPERFAMILY TRANSPORTER"/>
    <property type="match status" value="1"/>
</dbReference>
<dbReference type="EMBL" id="JAGIXG020000017">
    <property type="protein sequence ID" value="KAI6781947.1"/>
    <property type="molecule type" value="Genomic_DNA"/>
</dbReference>
<dbReference type="Proteomes" id="UP001055219">
    <property type="component" value="Unassembled WGS sequence"/>
</dbReference>
<dbReference type="GO" id="GO:0004197">
    <property type="term" value="F:cysteine-type endopeptidase activity"/>
    <property type="evidence" value="ECO:0007669"/>
    <property type="project" value="InterPro"/>
</dbReference>